<sequence length="475" mass="51097">MNEYALRIGGETPAPSETMTVTDPSSNEPVSSIALADESDVAAAVTAAESAFQEWRTVDAVTRGDYLRDIAATLRDRKTEIATRHTEETGRSLADSERSVEYAAEYFEYYAGLTHRITGETIPLSGEEFDYTRREPLGVTGHIIPWNSPLLLGSRSIAPALACGNTVVAKPATLAPTSILELGRAAADAGLPDGVLNVVSGRGSTAGEALVTNDDVQELTFTGSKAVGLHIRETVSDRLIPLNLELGGKSPNIVFADADQEAAADGAVKLFSNAGQSCYAGTRLFVADDIYDEFIDRVVARIETMTVDPDPNETDVSALISPSAQSEVDAYVESAREAGGTVRTGGRVPFEEGNFYEPTLIEDVPDDAAVSCEEVFGPVLTAYRFDSEREVVDRANDTEYGLYAGVWTTDLDRANRITRHIEAGTVTVNNYASPTPQVPFPAYKQSGMGSEYATAALRHYTRVKNVRMTVDGTLR</sequence>
<dbReference type="InterPro" id="IPR015590">
    <property type="entry name" value="Aldehyde_DH_dom"/>
</dbReference>
<dbReference type="STRING" id="1267564.SAMN05192561_1308"/>
<dbReference type="SUPFAM" id="SSF53720">
    <property type="entry name" value="ALDH-like"/>
    <property type="match status" value="1"/>
</dbReference>
<dbReference type="Proteomes" id="UP000199215">
    <property type="component" value="Unassembled WGS sequence"/>
</dbReference>
<dbReference type="InterPro" id="IPR016161">
    <property type="entry name" value="Ald_DH/histidinol_DH"/>
</dbReference>
<comment type="similarity">
    <text evidence="1 5">Belongs to the aldehyde dehydrogenase family.</text>
</comment>
<accession>A0A1H6K7S1</accession>
<feature type="region of interest" description="Disordered" evidence="6">
    <location>
        <begin position="1"/>
        <end position="29"/>
    </location>
</feature>
<evidence type="ECO:0000256" key="1">
    <source>
        <dbReference type="ARBA" id="ARBA00009986"/>
    </source>
</evidence>
<dbReference type="EMBL" id="FNWU01000030">
    <property type="protein sequence ID" value="SEH67834.1"/>
    <property type="molecule type" value="Genomic_DNA"/>
</dbReference>
<reference evidence="8 9" key="1">
    <citation type="submission" date="2016-10" db="EMBL/GenBank/DDBJ databases">
        <authorList>
            <person name="de Groot N.N."/>
        </authorList>
    </citation>
    <scope>NUCLEOTIDE SEQUENCE [LARGE SCALE GENOMIC DNA]</scope>
    <source>
        <strain evidence="8 9">IBRC-M10418</strain>
    </source>
</reference>
<dbReference type="RefSeq" id="WP_092818055.1">
    <property type="nucleotide sequence ID" value="NZ_FNWU01000030.1"/>
</dbReference>
<proteinExistence type="inferred from homology"/>
<dbReference type="OrthoDB" id="6342at2157"/>
<keyword evidence="3 5" id="KW-0560">Oxidoreductase</keyword>
<dbReference type="InterPro" id="IPR016162">
    <property type="entry name" value="Ald_DH_N"/>
</dbReference>
<feature type="compositionally biased region" description="Polar residues" evidence="6">
    <location>
        <begin position="15"/>
        <end position="29"/>
    </location>
</feature>
<evidence type="ECO:0000313" key="8">
    <source>
        <dbReference type="EMBL" id="SEH67834.1"/>
    </source>
</evidence>
<organism evidence="8 9">
    <name type="scientific">Halopenitus malekzadehii</name>
    <dbReference type="NCBI Taxonomy" id="1267564"/>
    <lineage>
        <taxon>Archaea</taxon>
        <taxon>Methanobacteriati</taxon>
        <taxon>Methanobacteriota</taxon>
        <taxon>Stenosarchaea group</taxon>
        <taxon>Halobacteria</taxon>
        <taxon>Halobacteriales</taxon>
        <taxon>Haloferacaceae</taxon>
        <taxon>Halopenitus</taxon>
    </lineage>
</organism>
<name>A0A1H6K7S1_9EURY</name>
<dbReference type="GO" id="GO:0016620">
    <property type="term" value="F:oxidoreductase activity, acting on the aldehyde or oxo group of donors, NAD or NADP as acceptor"/>
    <property type="evidence" value="ECO:0007669"/>
    <property type="project" value="InterPro"/>
</dbReference>
<evidence type="ECO:0000256" key="2">
    <source>
        <dbReference type="ARBA" id="ARBA00011881"/>
    </source>
</evidence>
<dbReference type="Pfam" id="PF00171">
    <property type="entry name" value="Aldedh"/>
    <property type="match status" value="1"/>
</dbReference>
<feature type="domain" description="Aldehyde dehydrogenase" evidence="7">
    <location>
        <begin position="16"/>
        <end position="466"/>
    </location>
</feature>
<evidence type="ECO:0000313" key="9">
    <source>
        <dbReference type="Proteomes" id="UP000199215"/>
    </source>
</evidence>
<evidence type="ECO:0000256" key="4">
    <source>
        <dbReference type="PROSITE-ProRule" id="PRU10007"/>
    </source>
</evidence>
<dbReference type="InterPro" id="IPR029510">
    <property type="entry name" value="Ald_DH_CS_GLU"/>
</dbReference>
<dbReference type="Gene3D" id="3.40.605.10">
    <property type="entry name" value="Aldehyde Dehydrogenase, Chain A, domain 1"/>
    <property type="match status" value="1"/>
</dbReference>
<dbReference type="AlphaFoldDB" id="A0A1H6K7S1"/>
<gene>
    <name evidence="8" type="ORF">SAMN05192561_1308</name>
</gene>
<dbReference type="Gene3D" id="3.40.309.10">
    <property type="entry name" value="Aldehyde Dehydrogenase, Chain A, domain 2"/>
    <property type="match status" value="1"/>
</dbReference>
<dbReference type="PANTHER" id="PTHR11699">
    <property type="entry name" value="ALDEHYDE DEHYDROGENASE-RELATED"/>
    <property type="match status" value="1"/>
</dbReference>
<dbReference type="InterPro" id="IPR016163">
    <property type="entry name" value="Ald_DH_C"/>
</dbReference>
<keyword evidence="9" id="KW-1185">Reference proteome</keyword>
<evidence type="ECO:0000256" key="5">
    <source>
        <dbReference type="RuleBase" id="RU003345"/>
    </source>
</evidence>
<evidence type="ECO:0000259" key="7">
    <source>
        <dbReference type="Pfam" id="PF00171"/>
    </source>
</evidence>
<feature type="active site" evidence="4">
    <location>
        <position position="245"/>
    </location>
</feature>
<evidence type="ECO:0000256" key="6">
    <source>
        <dbReference type="SAM" id="MobiDB-lite"/>
    </source>
</evidence>
<protein>
    <submittedName>
        <fullName evidence="8">Aldehyde dehydrogenase (NAD+)</fullName>
    </submittedName>
</protein>
<comment type="subunit">
    <text evidence="2">Homotetramer.</text>
</comment>
<dbReference type="FunFam" id="3.40.605.10:FF:000007">
    <property type="entry name" value="NAD/NADP-dependent betaine aldehyde dehydrogenase"/>
    <property type="match status" value="1"/>
</dbReference>
<evidence type="ECO:0000256" key="3">
    <source>
        <dbReference type="ARBA" id="ARBA00023002"/>
    </source>
</evidence>
<dbReference type="CDD" id="cd07078">
    <property type="entry name" value="ALDH"/>
    <property type="match status" value="1"/>
</dbReference>
<dbReference type="PROSITE" id="PS00687">
    <property type="entry name" value="ALDEHYDE_DEHYDR_GLU"/>
    <property type="match status" value="1"/>
</dbReference>
<dbReference type="FunFam" id="3.40.309.10:FF:000012">
    <property type="entry name" value="Betaine aldehyde dehydrogenase"/>
    <property type="match status" value="1"/>
</dbReference>